<dbReference type="PROSITE" id="PS51736">
    <property type="entry name" value="RECOMBINASES_3"/>
    <property type="match status" value="1"/>
</dbReference>
<name>C6E2C3_GEOSM</name>
<dbReference type="eggNOG" id="COG1961">
    <property type="taxonomic scope" value="Bacteria"/>
</dbReference>
<dbReference type="SUPFAM" id="SSF53041">
    <property type="entry name" value="Resolvase-like"/>
    <property type="match status" value="1"/>
</dbReference>
<dbReference type="PANTHER" id="PTHR30461">
    <property type="entry name" value="DNA-INVERTASE FROM LAMBDOID PROPHAGE"/>
    <property type="match status" value="1"/>
</dbReference>
<evidence type="ECO:0000256" key="1">
    <source>
        <dbReference type="ARBA" id="ARBA00009913"/>
    </source>
</evidence>
<evidence type="ECO:0000256" key="7">
    <source>
        <dbReference type="PROSITE-ProRule" id="PRU10137"/>
    </source>
</evidence>
<dbReference type="AlphaFoldDB" id="C6E2C3"/>
<keyword evidence="4" id="KW-0238">DNA-binding</keyword>
<proteinExistence type="inferred from homology"/>
<evidence type="ECO:0000256" key="2">
    <source>
        <dbReference type="ARBA" id="ARBA00022908"/>
    </source>
</evidence>
<dbReference type="KEGG" id="gem:GM21_1006"/>
<dbReference type="PANTHER" id="PTHR30461:SF26">
    <property type="entry name" value="RESOLVASE HOMOLOG YNEB"/>
    <property type="match status" value="1"/>
</dbReference>
<feature type="active site" description="O-(5'-phospho-DNA)-serine intermediate" evidence="6 7">
    <location>
        <position position="13"/>
    </location>
</feature>
<dbReference type="InterPro" id="IPR006120">
    <property type="entry name" value="Resolvase_HTH_dom"/>
</dbReference>
<evidence type="ECO:0000256" key="5">
    <source>
        <dbReference type="ARBA" id="ARBA00023172"/>
    </source>
</evidence>
<feature type="domain" description="Resolvase/invertase-type recombinase catalytic" evidence="8">
    <location>
        <begin position="5"/>
        <end position="138"/>
    </location>
</feature>
<dbReference type="STRING" id="443144.GM21_1006"/>
<evidence type="ECO:0000259" key="8">
    <source>
        <dbReference type="PROSITE" id="PS51736"/>
    </source>
</evidence>
<dbReference type="Gene3D" id="3.40.50.1390">
    <property type="entry name" value="Resolvase, N-terminal catalytic domain"/>
    <property type="match status" value="1"/>
</dbReference>
<organism evidence="9">
    <name type="scientific">Geobacter sp. (strain M21)</name>
    <dbReference type="NCBI Taxonomy" id="443144"/>
    <lineage>
        <taxon>Bacteria</taxon>
        <taxon>Pseudomonadati</taxon>
        <taxon>Thermodesulfobacteriota</taxon>
        <taxon>Desulfuromonadia</taxon>
        <taxon>Geobacterales</taxon>
        <taxon>Geobacteraceae</taxon>
        <taxon>Geobacter</taxon>
    </lineage>
</organism>
<evidence type="ECO:0000313" key="9">
    <source>
        <dbReference type="EMBL" id="ACT17069.1"/>
    </source>
</evidence>
<dbReference type="InterPro" id="IPR036162">
    <property type="entry name" value="Resolvase-like_N_sf"/>
</dbReference>
<dbReference type="PROSITE" id="PS00398">
    <property type="entry name" value="RECOMBINASES_2"/>
    <property type="match status" value="1"/>
</dbReference>
<keyword evidence="3" id="KW-0230">DNA invertase</keyword>
<dbReference type="Pfam" id="PF00239">
    <property type="entry name" value="Resolvase"/>
    <property type="match status" value="1"/>
</dbReference>
<dbReference type="CDD" id="cd03768">
    <property type="entry name" value="SR_ResInv"/>
    <property type="match status" value="1"/>
</dbReference>
<dbReference type="InterPro" id="IPR006119">
    <property type="entry name" value="Resolv_N"/>
</dbReference>
<dbReference type="Pfam" id="PF02796">
    <property type="entry name" value="HTH_7"/>
    <property type="match status" value="1"/>
</dbReference>
<dbReference type="InterPro" id="IPR050639">
    <property type="entry name" value="SSR_resolvase"/>
</dbReference>
<dbReference type="SMART" id="SM00857">
    <property type="entry name" value="Resolvase"/>
    <property type="match status" value="1"/>
</dbReference>
<comment type="similarity">
    <text evidence="1">Belongs to the site-specific recombinase resolvase family.</text>
</comment>
<reference evidence="9" key="1">
    <citation type="submission" date="2009-07" db="EMBL/GenBank/DDBJ databases">
        <title>Complete sequence of Geobacter sp. M21.</title>
        <authorList>
            <consortium name="US DOE Joint Genome Institute"/>
            <person name="Lucas S."/>
            <person name="Copeland A."/>
            <person name="Lapidus A."/>
            <person name="Glavina del Rio T."/>
            <person name="Dalin E."/>
            <person name="Tice H."/>
            <person name="Bruce D."/>
            <person name="Goodwin L."/>
            <person name="Pitluck S."/>
            <person name="Saunders E."/>
            <person name="Brettin T."/>
            <person name="Detter J.C."/>
            <person name="Han C."/>
            <person name="Larimer F."/>
            <person name="Land M."/>
            <person name="Hauser L."/>
            <person name="Kyrpides N."/>
            <person name="Ovchinnikova G."/>
            <person name="Lovley D."/>
        </authorList>
    </citation>
    <scope>NUCLEOTIDE SEQUENCE [LARGE SCALE GENOMIC DNA]</scope>
    <source>
        <strain evidence="9">M21</strain>
    </source>
</reference>
<dbReference type="HOGENOM" id="CLU_010686_8_3_7"/>
<evidence type="ECO:0000256" key="4">
    <source>
        <dbReference type="ARBA" id="ARBA00023125"/>
    </source>
</evidence>
<dbReference type="GO" id="GO:0000150">
    <property type="term" value="F:DNA strand exchange activity"/>
    <property type="evidence" value="ECO:0007669"/>
    <property type="project" value="UniProtKB-KW"/>
</dbReference>
<dbReference type="EMBL" id="CP001661">
    <property type="protein sequence ID" value="ACT17069.1"/>
    <property type="molecule type" value="Genomic_DNA"/>
</dbReference>
<dbReference type="GO" id="GO:0015074">
    <property type="term" value="P:DNA integration"/>
    <property type="evidence" value="ECO:0007669"/>
    <property type="project" value="UniProtKB-KW"/>
</dbReference>
<evidence type="ECO:0000256" key="6">
    <source>
        <dbReference type="PIRSR" id="PIRSR606118-50"/>
    </source>
</evidence>
<dbReference type="PROSITE" id="PS00397">
    <property type="entry name" value="RECOMBINASES_1"/>
    <property type="match status" value="1"/>
</dbReference>
<accession>C6E2C3</accession>
<dbReference type="InterPro" id="IPR006118">
    <property type="entry name" value="Recombinase_CS"/>
</dbReference>
<dbReference type="OrthoDB" id="9797501at2"/>
<sequence>MADGKVVGYARVSTADQQLDSQLDQLAVAGCTKIYSEKRSGVDAARPELARMMEFVREGDIVVCTKLDRIARSTQDLLNIVNDLTSKGMNFKILNINLDTSTPTGKLMLTMLAAIATFEREMMLERQQEGIARAKAAGKYKGRVATARAKASEALRLLAEGKTKKAVANTLGIGVASVYRIARNARTSG</sequence>
<keyword evidence="2" id="KW-0229">DNA integration</keyword>
<evidence type="ECO:0000256" key="3">
    <source>
        <dbReference type="ARBA" id="ARBA00023100"/>
    </source>
</evidence>
<keyword evidence="5" id="KW-0233">DNA recombination</keyword>
<dbReference type="Gene3D" id="1.10.10.60">
    <property type="entry name" value="Homeodomain-like"/>
    <property type="match status" value="1"/>
</dbReference>
<protein>
    <submittedName>
        <fullName evidence="9">Resolvase domain protein</fullName>
    </submittedName>
</protein>
<dbReference type="FunFam" id="3.40.50.1390:FF:000001">
    <property type="entry name" value="DNA recombinase"/>
    <property type="match status" value="1"/>
</dbReference>
<gene>
    <name evidence="9" type="ordered locus">GM21_1006</name>
</gene>
<dbReference type="GO" id="GO:0003677">
    <property type="term" value="F:DNA binding"/>
    <property type="evidence" value="ECO:0007669"/>
    <property type="project" value="UniProtKB-KW"/>
</dbReference>